<dbReference type="InterPro" id="IPR009057">
    <property type="entry name" value="Homeodomain-like_sf"/>
</dbReference>
<reference evidence="8" key="1">
    <citation type="submission" date="2021-01" db="EMBL/GenBank/DDBJ databases">
        <title>Whole genome shotgun sequence of Virgisporangium aliadipatigenens NBRC 105644.</title>
        <authorList>
            <person name="Komaki H."/>
            <person name="Tamura T."/>
        </authorList>
    </citation>
    <scope>NUCLEOTIDE SEQUENCE</scope>
    <source>
        <strain evidence="8">NBRC 105644</strain>
    </source>
</reference>
<comment type="caution">
    <text evidence="8">The sequence shown here is derived from an EMBL/GenBank/DDBJ whole genome shotgun (WGS) entry which is preliminary data.</text>
</comment>
<dbReference type="InterPro" id="IPR004111">
    <property type="entry name" value="Repressor_TetR_C"/>
</dbReference>
<organism evidence="8 9">
    <name type="scientific">Virgisporangium aliadipatigenens</name>
    <dbReference type="NCBI Taxonomy" id="741659"/>
    <lineage>
        <taxon>Bacteria</taxon>
        <taxon>Bacillati</taxon>
        <taxon>Actinomycetota</taxon>
        <taxon>Actinomycetes</taxon>
        <taxon>Micromonosporales</taxon>
        <taxon>Micromonosporaceae</taxon>
        <taxon>Virgisporangium</taxon>
    </lineage>
</organism>
<dbReference type="Gene3D" id="1.10.357.10">
    <property type="entry name" value="Tetracycline Repressor, domain 2"/>
    <property type="match status" value="1"/>
</dbReference>
<dbReference type="AlphaFoldDB" id="A0A8J3YVW9"/>
<dbReference type="RefSeq" id="WP_203904106.1">
    <property type="nucleotide sequence ID" value="NZ_BOPF01000038.1"/>
</dbReference>
<feature type="domain" description="HTH tetR-type" evidence="7">
    <location>
        <begin position="20"/>
        <end position="80"/>
    </location>
</feature>
<evidence type="ECO:0000259" key="7">
    <source>
        <dbReference type="PROSITE" id="PS50977"/>
    </source>
</evidence>
<evidence type="ECO:0000313" key="9">
    <source>
        <dbReference type="Proteomes" id="UP000619260"/>
    </source>
</evidence>
<proteinExistence type="predicted"/>
<evidence type="ECO:0000259" key="6">
    <source>
        <dbReference type="PROSITE" id="PS50835"/>
    </source>
</evidence>
<dbReference type="Pfam" id="PF02909">
    <property type="entry name" value="TetR_C_1"/>
    <property type="match status" value="1"/>
</dbReference>
<sequence length="251" mass="27238">MTNLPVWERPEPPARPTPTPLSRELIVRAAVALADRDGLGAVSLRKVGSALDAGPMRLYGYVASKEELLDLMIDEVYGEVAPEEDPTDGVDWRGSVRRLSLGLRAAARRHEWFVDLLGSRPHLNGPHSLAYLNRTLAAMDAAPGLDDMVAVLTAARTVDAYVVGAIRSEITEARTVRATGTDVEEWQRSAAGHLGRMTADGRFPMLKRMINEPSPELDPEVAFTLGLDCVLDGIAVRLPTTPALRWALDGA</sequence>
<dbReference type="GO" id="GO:0003700">
    <property type="term" value="F:DNA-binding transcription factor activity"/>
    <property type="evidence" value="ECO:0007669"/>
    <property type="project" value="TreeGrafter"/>
</dbReference>
<evidence type="ECO:0000256" key="1">
    <source>
        <dbReference type="ARBA" id="ARBA00023015"/>
    </source>
</evidence>
<dbReference type="InterPro" id="IPR001647">
    <property type="entry name" value="HTH_TetR"/>
</dbReference>
<feature type="domain" description="Ig-like" evidence="6">
    <location>
        <begin position="204"/>
        <end position="251"/>
    </location>
</feature>
<dbReference type="GO" id="GO:0045892">
    <property type="term" value="P:negative regulation of DNA-templated transcription"/>
    <property type="evidence" value="ECO:0007669"/>
    <property type="project" value="InterPro"/>
</dbReference>
<dbReference type="PANTHER" id="PTHR30055:SF151">
    <property type="entry name" value="TRANSCRIPTIONAL REGULATORY PROTEIN"/>
    <property type="match status" value="1"/>
</dbReference>
<keyword evidence="1" id="KW-0805">Transcription regulation</keyword>
<feature type="DNA-binding region" description="H-T-H motif" evidence="4">
    <location>
        <begin position="43"/>
        <end position="62"/>
    </location>
</feature>
<keyword evidence="2 4" id="KW-0238">DNA-binding</keyword>
<protein>
    <submittedName>
        <fullName evidence="8">TetR family transcriptional regulator</fullName>
    </submittedName>
</protein>
<dbReference type="Proteomes" id="UP000619260">
    <property type="component" value="Unassembled WGS sequence"/>
</dbReference>
<name>A0A8J3YVW9_9ACTN</name>
<accession>A0A8J3YVW9</accession>
<evidence type="ECO:0000256" key="4">
    <source>
        <dbReference type="PROSITE-ProRule" id="PRU00335"/>
    </source>
</evidence>
<dbReference type="InterPro" id="IPR050109">
    <property type="entry name" value="HTH-type_TetR-like_transc_reg"/>
</dbReference>
<dbReference type="SUPFAM" id="SSF46689">
    <property type="entry name" value="Homeodomain-like"/>
    <property type="match status" value="1"/>
</dbReference>
<evidence type="ECO:0000256" key="3">
    <source>
        <dbReference type="ARBA" id="ARBA00023163"/>
    </source>
</evidence>
<dbReference type="PANTHER" id="PTHR30055">
    <property type="entry name" value="HTH-TYPE TRANSCRIPTIONAL REGULATOR RUTR"/>
    <property type="match status" value="1"/>
</dbReference>
<dbReference type="PROSITE" id="PS50835">
    <property type="entry name" value="IG_LIKE"/>
    <property type="match status" value="1"/>
</dbReference>
<evidence type="ECO:0000256" key="5">
    <source>
        <dbReference type="SAM" id="MobiDB-lite"/>
    </source>
</evidence>
<dbReference type="InterPro" id="IPR007110">
    <property type="entry name" value="Ig-like_dom"/>
</dbReference>
<dbReference type="Gene3D" id="1.10.10.60">
    <property type="entry name" value="Homeodomain-like"/>
    <property type="match status" value="1"/>
</dbReference>
<dbReference type="GO" id="GO:0000976">
    <property type="term" value="F:transcription cis-regulatory region binding"/>
    <property type="evidence" value="ECO:0007669"/>
    <property type="project" value="TreeGrafter"/>
</dbReference>
<feature type="region of interest" description="Disordered" evidence="5">
    <location>
        <begin position="1"/>
        <end position="20"/>
    </location>
</feature>
<keyword evidence="9" id="KW-1185">Reference proteome</keyword>
<keyword evidence="3" id="KW-0804">Transcription</keyword>
<dbReference type="InterPro" id="IPR036271">
    <property type="entry name" value="Tet_transcr_reg_TetR-rel_C_sf"/>
</dbReference>
<dbReference type="EMBL" id="BOPF01000038">
    <property type="protein sequence ID" value="GIJ50678.1"/>
    <property type="molecule type" value="Genomic_DNA"/>
</dbReference>
<evidence type="ECO:0000313" key="8">
    <source>
        <dbReference type="EMBL" id="GIJ50678.1"/>
    </source>
</evidence>
<dbReference type="PROSITE" id="PS50977">
    <property type="entry name" value="HTH_TETR_2"/>
    <property type="match status" value="1"/>
</dbReference>
<dbReference type="SUPFAM" id="SSF48498">
    <property type="entry name" value="Tetracyclin repressor-like, C-terminal domain"/>
    <property type="match status" value="1"/>
</dbReference>
<evidence type="ECO:0000256" key="2">
    <source>
        <dbReference type="ARBA" id="ARBA00023125"/>
    </source>
</evidence>
<gene>
    <name evidence="8" type="ORF">Val02_75640</name>
</gene>